<organism evidence="1 2">
    <name type="scientific">Heliorestis convoluta</name>
    <dbReference type="NCBI Taxonomy" id="356322"/>
    <lineage>
        <taxon>Bacteria</taxon>
        <taxon>Bacillati</taxon>
        <taxon>Bacillota</taxon>
        <taxon>Clostridia</taxon>
        <taxon>Eubacteriales</taxon>
        <taxon>Heliobacteriaceae</taxon>
        <taxon>Heliorestis</taxon>
    </lineage>
</organism>
<dbReference type="AlphaFoldDB" id="A0A5Q2N509"/>
<dbReference type="KEGG" id="hcv:FTV88_2890"/>
<evidence type="ECO:0000313" key="2">
    <source>
        <dbReference type="Proteomes" id="UP000366051"/>
    </source>
</evidence>
<keyword evidence="2" id="KW-1185">Reference proteome</keyword>
<proteinExistence type="predicted"/>
<gene>
    <name evidence="1" type="ORF">FTV88_2890</name>
</gene>
<evidence type="ECO:0000313" key="1">
    <source>
        <dbReference type="EMBL" id="QGG48979.1"/>
    </source>
</evidence>
<name>A0A5Q2N509_9FIRM</name>
<reference evidence="2" key="1">
    <citation type="submission" date="2019-11" db="EMBL/GenBank/DDBJ databases">
        <title>Genome sequence of Heliorestis convoluta strain HH, an alkaliphilic and minimalistic phototrophic bacterium from a soda lake in Egypt.</title>
        <authorList>
            <person name="Dewey E.D."/>
            <person name="Stokes L.M."/>
            <person name="Burchell B.M."/>
            <person name="Shaffer K.N."/>
            <person name="Huntington A.M."/>
            <person name="Baker J.M."/>
            <person name="Nadendla S."/>
            <person name="Giglio M.G."/>
            <person name="Touchman J.W."/>
            <person name="Blankenship R.E."/>
            <person name="Madigan M.T."/>
            <person name="Sattley W.M."/>
        </authorList>
    </citation>
    <scope>NUCLEOTIDE SEQUENCE [LARGE SCALE GENOMIC DNA]</scope>
    <source>
        <strain evidence="2">HH</strain>
    </source>
</reference>
<dbReference type="Pfam" id="PF06023">
    <property type="entry name" value="Csa1"/>
    <property type="match status" value="1"/>
</dbReference>
<dbReference type="OrthoDB" id="1719946at2"/>
<dbReference type="Proteomes" id="UP000366051">
    <property type="component" value="Chromosome"/>
</dbReference>
<accession>A0A5Q2N509</accession>
<dbReference type="RefSeq" id="WP_153726041.1">
    <property type="nucleotide sequence ID" value="NZ_CP045875.1"/>
</dbReference>
<protein>
    <submittedName>
        <fullName evidence="1">Edewey</fullName>
    </submittedName>
</protein>
<dbReference type="EMBL" id="CP045875">
    <property type="protein sequence ID" value="QGG48979.1"/>
    <property type="molecule type" value="Genomic_DNA"/>
</dbReference>
<sequence>MIFFTDEERRRVLFQELQRLKEQAVDEELYGWNCFRKPLCPFYNTFSVESETLTERHESYEQVSSTGNSSAWEEMTVTINPVGIAEKVYYDVVVNFLSAVKLLIYQQPGKAPVDVLNEIQKEIEKLQVLGLLSKDVLDLLPIYPKEQDQRVLANAERLLNYERRRIMVRIEEVLAHHRNISMDFLALKTVPLNLQMSLQGHLIGLVAGLKADVIRITELGSSAVVILKVLKNHRDDRFDEAPISFSHRMLTTAFALALESNFYNPVHVGVIVYLSFVGQDIFVDKDIHLIDNDLRELFIEWRDGSWNDHSPYLLH</sequence>
<dbReference type="InterPro" id="IPR009260">
    <property type="entry name" value="CRISPR-ass_Csa1"/>
</dbReference>